<feature type="region of interest" description="Disordered" evidence="1">
    <location>
        <begin position="47"/>
        <end position="84"/>
    </location>
</feature>
<protein>
    <submittedName>
        <fullName evidence="2">Uncharacterized protein</fullName>
    </submittedName>
</protein>
<evidence type="ECO:0000313" key="3">
    <source>
        <dbReference type="Proteomes" id="UP001152519"/>
    </source>
</evidence>
<reference evidence="2" key="1">
    <citation type="submission" date="2021-05" db="EMBL/GenBank/DDBJ databases">
        <authorList>
            <person name="Arsene-Ploetze F."/>
        </authorList>
    </citation>
    <scope>NUCLEOTIDE SEQUENCE</scope>
    <source>
        <strain evidence="2">DSM 42138</strain>
    </source>
</reference>
<organism evidence="2 3">
    <name type="scientific">Actinacidiphila cocklensis</name>
    <dbReference type="NCBI Taxonomy" id="887465"/>
    <lineage>
        <taxon>Bacteria</taxon>
        <taxon>Bacillati</taxon>
        <taxon>Actinomycetota</taxon>
        <taxon>Actinomycetes</taxon>
        <taxon>Kitasatosporales</taxon>
        <taxon>Streptomycetaceae</taxon>
        <taxon>Actinacidiphila</taxon>
    </lineage>
</organism>
<keyword evidence="3" id="KW-1185">Reference proteome</keyword>
<evidence type="ECO:0000313" key="2">
    <source>
        <dbReference type="EMBL" id="CAG6394184.1"/>
    </source>
</evidence>
<name>A0A9W4DQI5_9ACTN</name>
<dbReference type="EMBL" id="CAJSLV010000054">
    <property type="protein sequence ID" value="CAG6394184.1"/>
    <property type="molecule type" value="Genomic_DNA"/>
</dbReference>
<dbReference type="Proteomes" id="UP001152519">
    <property type="component" value="Unassembled WGS sequence"/>
</dbReference>
<proteinExistence type="predicted"/>
<comment type="caution">
    <text evidence="2">The sequence shown here is derived from an EMBL/GenBank/DDBJ whole genome shotgun (WGS) entry which is preliminary data.</text>
</comment>
<sequence>MGHLPDSIRGSGSSIINNSGRTARVYAKDNYFGSHVCGSRLSCAAPSKPSNATSATGSLAVATTPDRSPGRRPSTGSLDKVAAC</sequence>
<gene>
    <name evidence="2" type="ORF">SCOCK_250003</name>
</gene>
<dbReference type="AlphaFoldDB" id="A0A9W4DQI5"/>
<evidence type="ECO:0000256" key="1">
    <source>
        <dbReference type="SAM" id="MobiDB-lite"/>
    </source>
</evidence>
<dbReference type="Pfam" id="PF03995">
    <property type="entry name" value="Inhibitor_I36"/>
    <property type="match status" value="1"/>
</dbReference>
<dbReference type="RefSeq" id="WP_251490275.1">
    <property type="nucleotide sequence ID" value="NZ_CAJSLV010000054.1"/>
</dbReference>
<feature type="compositionally biased region" description="Polar residues" evidence="1">
    <location>
        <begin position="48"/>
        <end position="57"/>
    </location>
</feature>
<accession>A0A9W4DQI5</accession>